<evidence type="ECO:0008006" key="4">
    <source>
        <dbReference type="Google" id="ProtNLM"/>
    </source>
</evidence>
<accession>A0A8S2SIB5</accession>
<evidence type="ECO:0000313" key="3">
    <source>
        <dbReference type="Proteomes" id="UP000676336"/>
    </source>
</evidence>
<dbReference type="SUPFAM" id="SSF48452">
    <property type="entry name" value="TPR-like"/>
    <property type="match status" value="1"/>
</dbReference>
<dbReference type="Gene3D" id="1.25.40.10">
    <property type="entry name" value="Tetratricopeptide repeat domain"/>
    <property type="match status" value="1"/>
</dbReference>
<protein>
    <recommendedName>
        <fullName evidence="4">Tetratricopeptide repeat protein</fullName>
    </recommendedName>
</protein>
<evidence type="ECO:0000313" key="2">
    <source>
        <dbReference type="EMBL" id="CAF4225078.1"/>
    </source>
</evidence>
<proteinExistence type="predicted"/>
<comment type="caution">
    <text evidence="2">The sequence shown here is derived from an EMBL/GenBank/DDBJ whole genome shotgun (WGS) entry which is preliminary data.</text>
</comment>
<gene>
    <name evidence="2" type="ORF">SMN809_LOCUS22893</name>
</gene>
<organism evidence="2 3">
    <name type="scientific">Rotaria magnacalcarata</name>
    <dbReference type="NCBI Taxonomy" id="392030"/>
    <lineage>
        <taxon>Eukaryota</taxon>
        <taxon>Metazoa</taxon>
        <taxon>Spiralia</taxon>
        <taxon>Gnathifera</taxon>
        <taxon>Rotifera</taxon>
        <taxon>Eurotatoria</taxon>
        <taxon>Bdelloidea</taxon>
        <taxon>Philodinida</taxon>
        <taxon>Philodinidae</taxon>
        <taxon>Rotaria</taxon>
    </lineage>
</organism>
<dbReference type="AlphaFoldDB" id="A0A8S2SIB5"/>
<feature type="repeat" description="TPR" evidence="1">
    <location>
        <begin position="27"/>
        <end position="60"/>
    </location>
</feature>
<name>A0A8S2SIB5_9BILA</name>
<dbReference type="EMBL" id="CAJOBI010022464">
    <property type="protein sequence ID" value="CAF4225078.1"/>
    <property type="molecule type" value="Genomic_DNA"/>
</dbReference>
<evidence type="ECO:0000256" key="1">
    <source>
        <dbReference type="PROSITE-ProRule" id="PRU00339"/>
    </source>
</evidence>
<sequence length="84" mass="9787">MGQFDKADEFYASAFEMTSDNDWNERTHLHHQLGHIHDEKGDLETALFHYEEAFSIQLENVPRDDPSLSLTYTDIGSVFMSQYD</sequence>
<reference evidence="2" key="1">
    <citation type="submission" date="2021-02" db="EMBL/GenBank/DDBJ databases">
        <authorList>
            <person name="Nowell W R."/>
        </authorList>
    </citation>
    <scope>NUCLEOTIDE SEQUENCE</scope>
</reference>
<keyword evidence="1" id="KW-0802">TPR repeat</keyword>
<dbReference type="Proteomes" id="UP000676336">
    <property type="component" value="Unassembled WGS sequence"/>
</dbReference>
<dbReference type="InterPro" id="IPR019734">
    <property type="entry name" value="TPR_rpt"/>
</dbReference>
<dbReference type="Pfam" id="PF13181">
    <property type="entry name" value="TPR_8"/>
    <property type="match status" value="1"/>
</dbReference>
<dbReference type="PROSITE" id="PS50005">
    <property type="entry name" value="TPR"/>
    <property type="match status" value="1"/>
</dbReference>
<dbReference type="InterPro" id="IPR011990">
    <property type="entry name" value="TPR-like_helical_dom_sf"/>
</dbReference>
<feature type="non-terminal residue" evidence="2">
    <location>
        <position position="84"/>
    </location>
</feature>